<dbReference type="PANTHER" id="PTHR35984:SF1">
    <property type="entry name" value="PERIPLASMIC SERINE PROTEASE"/>
    <property type="match status" value="1"/>
</dbReference>
<dbReference type="EMBL" id="BSDX01000001">
    <property type="protein sequence ID" value="GLI52478.1"/>
    <property type="molecule type" value="Genomic_DNA"/>
</dbReference>
<dbReference type="NCBIfam" id="NF047768">
    <property type="entry name" value="Clp_like_SDH"/>
    <property type="match status" value="1"/>
</dbReference>
<sequence>MHFDPMIFFWIFLMIIAIQPIIRQRLLENARMKLIGEIEKQRGSRVILLVHRQETMSFLGFPIMRYIDIHDSEEVLRAIHLTDDDTPIDLVVHTPGGLAIAATQIARALSRQKAKVTVFVPHYAMSGGTLIALSADEIVMCEHAVLGPLDPQIGQQPAVSVLSVLQKKPLSDIDDNTLILADQAEKAIRQMKQTIIEILSHNQSSEKAEEIAEKLVSGKWTHDYPISAEEAKELGLPVSTEMPKEIMLLMNLYPQPVRQSVEYIPVRKSKVKAIFSRKQE</sequence>
<evidence type="ECO:0000256" key="1">
    <source>
        <dbReference type="SAM" id="Phobius"/>
    </source>
</evidence>
<dbReference type="InterPro" id="IPR029045">
    <property type="entry name" value="ClpP/crotonase-like_dom_sf"/>
</dbReference>
<dbReference type="Pfam" id="PF01972">
    <property type="entry name" value="SDH_protease"/>
    <property type="match status" value="1"/>
</dbReference>
<keyword evidence="2" id="KW-0378">Hydrolase</keyword>
<gene>
    <name evidence="2" type="ORF">TISLANDTSLP1_01710</name>
</gene>
<dbReference type="Gene3D" id="3.90.226.10">
    <property type="entry name" value="2-enoyl-CoA Hydratase, Chain A, domain 1"/>
    <property type="match status" value="1"/>
</dbReference>
<organism evidence="2 3">
    <name type="scientific">Thermodesulfovibrio yellowstonii</name>
    <dbReference type="NCBI Taxonomy" id="28262"/>
    <lineage>
        <taxon>Bacteria</taxon>
        <taxon>Pseudomonadati</taxon>
        <taxon>Nitrospirota</taxon>
        <taxon>Thermodesulfovibrionia</taxon>
        <taxon>Thermodesulfovibrionales</taxon>
        <taxon>Thermodesulfovibrionaceae</taxon>
        <taxon>Thermodesulfovibrio</taxon>
    </lineage>
</organism>
<keyword evidence="3" id="KW-1185">Reference proteome</keyword>
<comment type="caution">
    <text evidence="2">The sequence shown here is derived from an EMBL/GenBank/DDBJ whole genome shotgun (WGS) entry which is preliminary data.</text>
</comment>
<protein>
    <submittedName>
        <fullName evidence="2">Serine protease</fullName>
    </submittedName>
</protein>
<evidence type="ECO:0000313" key="2">
    <source>
        <dbReference type="EMBL" id="GLI52478.1"/>
    </source>
</evidence>
<dbReference type="GO" id="GO:0008233">
    <property type="term" value="F:peptidase activity"/>
    <property type="evidence" value="ECO:0007669"/>
    <property type="project" value="UniProtKB-KW"/>
</dbReference>
<name>A0A9W6GC74_9BACT</name>
<accession>A0A9W6GC74</accession>
<dbReference type="InterPro" id="IPR002825">
    <property type="entry name" value="Pept_S49_ser-pept_pro"/>
</dbReference>
<proteinExistence type="predicted"/>
<keyword evidence="1" id="KW-1133">Transmembrane helix</keyword>
<reference evidence="2" key="1">
    <citation type="submission" date="2022-12" db="EMBL/GenBank/DDBJ databases">
        <title>Reference genome sequencing for broad-spectrum identification of bacterial and archaeal isolates by mass spectrometry.</title>
        <authorList>
            <person name="Sekiguchi Y."/>
            <person name="Tourlousse D.M."/>
        </authorList>
    </citation>
    <scope>NUCLEOTIDE SEQUENCE</scope>
    <source>
        <strain evidence="2">TSL-P1</strain>
    </source>
</reference>
<dbReference type="SUPFAM" id="SSF52096">
    <property type="entry name" value="ClpP/crotonase"/>
    <property type="match status" value="1"/>
</dbReference>
<keyword evidence="1" id="KW-0812">Transmembrane</keyword>
<keyword evidence="2" id="KW-0645">Protease</keyword>
<dbReference type="GO" id="GO:0016020">
    <property type="term" value="C:membrane"/>
    <property type="evidence" value="ECO:0007669"/>
    <property type="project" value="InterPro"/>
</dbReference>
<dbReference type="Proteomes" id="UP001144297">
    <property type="component" value="Unassembled WGS sequence"/>
</dbReference>
<dbReference type="GO" id="GO:0006508">
    <property type="term" value="P:proteolysis"/>
    <property type="evidence" value="ECO:0007669"/>
    <property type="project" value="UniProtKB-KW"/>
</dbReference>
<dbReference type="PANTHER" id="PTHR35984">
    <property type="entry name" value="PERIPLASMIC SERINE PROTEASE"/>
    <property type="match status" value="1"/>
</dbReference>
<keyword evidence="1" id="KW-0472">Membrane</keyword>
<evidence type="ECO:0000313" key="3">
    <source>
        <dbReference type="Proteomes" id="UP001144297"/>
    </source>
</evidence>
<dbReference type="AlphaFoldDB" id="A0A9W6GC74"/>
<feature type="transmembrane region" description="Helical" evidence="1">
    <location>
        <begin position="6"/>
        <end position="22"/>
    </location>
</feature>